<name>A0A2P2J4Y5_RHIMU</name>
<sequence length="153" mass="16665">MQGKAVWDVVTGKVVVVAVKASKDISKNALVWALNHVVQPGDCIKLLVVVPAQASGRSMLIAKAGQIFLGKKAQRLSRFTADCTTAHWKTLSGTMLDQRDDITDSCSQMMFQLHDIYDPERVKIRVKIVSGSPGGMVASEAKNAQSNWVILDK</sequence>
<accession>A0A2P2J4Y5</accession>
<proteinExistence type="predicted"/>
<reference evidence="1" key="1">
    <citation type="submission" date="2018-02" db="EMBL/GenBank/DDBJ databases">
        <title>Rhizophora mucronata_Transcriptome.</title>
        <authorList>
            <person name="Meera S.P."/>
            <person name="Sreeshan A."/>
            <person name="Augustine A."/>
        </authorList>
    </citation>
    <scope>NUCLEOTIDE SEQUENCE</scope>
    <source>
        <tissue evidence="1">Leaf</tissue>
    </source>
</reference>
<dbReference type="InterPro" id="IPR014729">
    <property type="entry name" value="Rossmann-like_a/b/a_fold"/>
</dbReference>
<evidence type="ECO:0000313" key="1">
    <source>
        <dbReference type="EMBL" id="MBW88548.1"/>
    </source>
</evidence>
<dbReference type="AlphaFoldDB" id="A0A2P2J4Y5"/>
<protein>
    <submittedName>
        <fullName evidence="1">Uncharacterized protein</fullName>
    </submittedName>
</protein>
<dbReference type="EMBL" id="GGEC01008065">
    <property type="protein sequence ID" value="MBW88548.1"/>
    <property type="molecule type" value="Transcribed_RNA"/>
</dbReference>
<dbReference type="Gene3D" id="3.40.50.620">
    <property type="entry name" value="HUPs"/>
    <property type="match status" value="1"/>
</dbReference>
<organism evidence="1">
    <name type="scientific">Rhizophora mucronata</name>
    <name type="common">Asiatic mangrove</name>
    <dbReference type="NCBI Taxonomy" id="61149"/>
    <lineage>
        <taxon>Eukaryota</taxon>
        <taxon>Viridiplantae</taxon>
        <taxon>Streptophyta</taxon>
        <taxon>Embryophyta</taxon>
        <taxon>Tracheophyta</taxon>
        <taxon>Spermatophyta</taxon>
        <taxon>Magnoliopsida</taxon>
        <taxon>eudicotyledons</taxon>
        <taxon>Gunneridae</taxon>
        <taxon>Pentapetalae</taxon>
        <taxon>rosids</taxon>
        <taxon>fabids</taxon>
        <taxon>Malpighiales</taxon>
        <taxon>Rhizophoraceae</taxon>
        <taxon>Rhizophora</taxon>
    </lineage>
</organism>